<evidence type="ECO:0000313" key="2">
    <source>
        <dbReference type="EMBL" id="EWY38273.1"/>
    </source>
</evidence>
<keyword evidence="3" id="KW-1185">Reference proteome</keyword>
<feature type="region of interest" description="Disordered" evidence="1">
    <location>
        <begin position="13"/>
        <end position="42"/>
    </location>
</feature>
<comment type="caution">
    <text evidence="2">The sequence shown here is derived from an EMBL/GenBank/DDBJ whole genome shotgun (WGS) entry which is preliminary data.</text>
</comment>
<dbReference type="AlphaFoldDB" id="W9H3D3"/>
<dbReference type="EMBL" id="AVFL01000019">
    <property type="protein sequence ID" value="EWY38273.1"/>
    <property type="molecule type" value="Genomic_DNA"/>
</dbReference>
<proteinExistence type="predicted"/>
<dbReference type="Proteomes" id="UP000019486">
    <property type="component" value="Unassembled WGS sequence"/>
</dbReference>
<evidence type="ECO:0000313" key="3">
    <source>
        <dbReference type="Proteomes" id="UP000019486"/>
    </source>
</evidence>
<feature type="compositionally biased region" description="Polar residues" evidence="1">
    <location>
        <begin position="27"/>
        <end position="38"/>
    </location>
</feature>
<sequence>MALTLFSASPVLAQQGDTMPEAGQPTAGDQTPGGQSASGLLARQDGDAFGPVRFEAGKAPFALRNNNWVAIKGPNIRGEWPGQTGANRHGFARFDDPAYSISGFIELMRIYHDRHGAKSAVEILQRYSPSGDCSGAPSLPPNERRDGGGCVENQKNAPVTATRAARAVGLAPTDDLDLFGSNGEIKHPDRLRALIDAVVTQEVGASHCPQPPRGEGWIGCKVDDDIYARAVDLLDGNG</sequence>
<organism evidence="2 3">
    <name type="scientific">Skermanella stibiiresistens SB22</name>
    <dbReference type="NCBI Taxonomy" id="1385369"/>
    <lineage>
        <taxon>Bacteria</taxon>
        <taxon>Pseudomonadati</taxon>
        <taxon>Pseudomonadota</taxon>
        <taxon>Alphaproteobacteria</taxon>
        <taxon>Rhodospirillales</taxon>
        <taxon>Azospirillaceae</taxon>
        <taxon>Skermanella</taxon>
    </lineage>
</organism>
<protein>
    <submittedName>
        <fullName evidence="2">Uncharacterized protein</fullName>
    </submittedName>
</protein>
<reference evidence="2 3" key="1">
    <citation type="submission" date="2013-08" db="EMBL/GenBank/DDBJ databases">
        <title>The genome sequence of Skermanella stibiiresistens.</title>
        <authorList>
            <person name="Zhu W."/>
            <person name="Wang G."/>
        </authorList>
    </citation>
    <scope>NUCLEOTIDE SEQUENCE [LARGE SCALE GENOMIC DNA]</scope>
    <source>
        <strain evidence="2 3">SB22</strain>
    </source>
</reference>
<name>W9H3D3_9PROT</name>
<gene>
    <name evidence="2" type="ORF">N825_13780</name>
</gene>
<evidence type="ECO:0000256" key="1">
    <source>
        <dbReference type="SAM" id="MobiDB-lite"/>
    </source>
</evidence>
<accession>W9H3D3</accession>
<feature type="region of interest" description="Disordered" evidence="1">
    <location>
        <begin position="130"/>
        <end position="155"/>
    </location>
</feature>